<comment type="caution">
    <text evidence="1">The sequence shown here is derived from an EMBL/GenBank/DDBJ whole genome shotgun (WGS) entry which is preliminary data.</text>
</comment>
<dbReference type="AlphaFoldDB" id="A0A2S9XRA5"/>
<protein>
    <submittedName>
        <fullName evidence="1">Uncharacterized protein</fullName>
    </submittedName>
</protein>
<dbReference type="Proteomes" id="UP000238823">
    <property type="component" value="Unassembled WGS sequence"/>
</dbReference>
<reference evidence="1 2" key="1">
    <citation type="submission" date="2018-03" db="EMBL/GenBank/DDBJ databases">
        <title>Draft Genome Sequences of the Obligatory Marine Myxobacteria Enhygromyxa salina SWB007.</title>
        <authorList>
            <person name="Poehlein A."/>
            <person name="Moghaddam J.A."/>
            <person name="Harms H."/>
            <person name="Alanjari M."/>
            <person name="Koenig G.M."/>
            <person name="Daniel R."/>
            <person name="Schaeberle T.F."/>
        </authorList>
    </citation>
    <scope>NUCLEOTIDE SEQUENCE [LARGE SCALE GENOMIC DNA]</scope>
    <source>
        <strain evidence="1 2">SWB007</strain>
    </source>
</reference>
<dbReference type="EMBL" id="PVNL01000138">
    <property type="protein sequence ID" value="PRP95221.1"/>
    <property type="molecule type" value="Genomic_DNA"/>
</dbReference>
<evidence type="ECO:0000313" key="2">
    <source>
        <dbReference type="Proteomes" id="UP000238823"/>
    </source>
</evidence>
<proteinExistence type="predicted"/>
<evidence type="ECO:0000313" key="1">
    <source>
        <dbReference type="EMBL" id="PRP95221.1"/>
    </source>
</evidence>
<gene>
    <name evidence="1" type="ORF">ENSA7_75350</name>
</gene>
<name>A0A2S9XRA5_9BACT</name>
<organism evidence="1 2">
    <name type="scientific">Enhygromyxa salina</name>
    <dbReference type="NCBI Taxonomy" id="215803"/>
    <lineage>
        <taxon>Bacteria</taxon>
        <taxon>Pseudomonadati</taxon>
        <taxon>Myxococcota</taxon>
        <taxon>Polyangia</taxon>
        <taxon>Nannocystales</taxon>
        <taxon>Nannocystaceae</taxon>
        <taxon>Enhygromyxa</taxon>
    </lineage>
</organism>
<accession>A0A2S9XRA5</accession>
<sequence>MAQLLGLAPGHFTQGKMTYDLRLLRLHGLIERIPNSHRYEVTDFGFRVALLITRTYNRVLRPGHAAVHDTQPPAPIPLRKAFNKVDEVVTKLWKTGRLAA</sequence>